<protein>
    <submittedName>
        <fullName evidence="1">Uncharacterized protein</fullName>
    </submittedName>
</protein>
<dbReference type="InterPro" id="IPR034428">
    <property type="entry name" value="ThiH/NoCL/HydG-like"/>
</dbReference>
<evidence type="ECO:0000313" key="1">
    <source>
        <dbReference type="EMBL" id="MPN20971.1"/>
    </source>
</evidence>
<gene>
    <name evidence="1" type="ORF">SDC9_168350</name>
</gene>
<reference evidence="1" key="1">
    <citation type="submission" date="2019-08" db="EMBL/GenBank/DDBJ databases">
        <authorList>
            <person name="Kucharzyk K."/>
            <person name="Murdoch R.W."/>
            <person name="Higgins S."/>
            <person name="Loffler F."/>
        </authorList>
    </citation>
    <scope>NUCLEOTIDE SEQUENCE</scope>
</reference>
<dbReference type="AlphaFoldDB" id="A0A645G2A8"/>
<proteinExistence type="predicted"/>
<organism evidence="1">
    <name type="scientific">bioreactor metagenome</name>
    <dbReference type="NCBI Taxonomy" id="1076179"/>
    <lineage>
        <taxon>unclassified sequences</taxon>
        <taxon>metagenomes</taxon>
        <taxon>ecological metagenomes</taxon>
    </lineage>
</organism>
<sequence length="72" mass="8285">MEIAKPGNIKTFCQPNALITLQEYINDYADEEIKTKGNQLIDSVIELLPEQEKRITKKMIDDINSGTRDIYL</sequence>
<name>A0A645G2A8_9ZZZZ</name>
<dbReference type="EMBL" id="VSSQ01068832">
    <property type="protein sequence ID" value="MPN20971.1"/>
    <property type="molecule type" value="Genomic_DNA"/>
</dbReference>
<accession>A0A645G2A8</accession>
<dbReference type="PANTHER" id="PTHR43583">
    <property type="entry name" value="2-IMINOACETATE SYNTHASE"/>
    <property type="match status" value="1"/>
</dbReference>
<dbReference type="PANTHER" id="PTHR43583:SF1">
    <property type="entry name" value="2-IMINOACETATE SYNTHASE"/>
    <property type="match status" value="1"/>
</dbReference>
<comment type="caution">
    <text evidence="1">The sequence shown here is derived from an EMBL/GenBank/DDBJ whole genome shotgun (WGS) entry which is preliminary data.</text>
</comment>